<dbReference type="PROSITE" id="PS51718">
    <property type="entry name" value="G_DYNAMIN_2"/>
    <property type="match status" value="1"/>
</dbReference>
<dbReference type="GO" id="GO:0016020">
    <property type="term" value="C:membrane"/>
    <property type="evidence" value="ECO:0007669"/>
    <property type="project" value="TreeGrafter"/>
</dbReference>
<feature type="domain" description="GED" evidence="3">
    <location>
        <begin position="605"/>
        <end position="698"/>
    </location>
</feature>
<dbReference type="GO" id="GO:0005874">
    <property type="term" value="C:microtubule"/>
    <property type="evidence" value="ECO:0007669"/>
    <property type="project" value="TreeGrafter"/>
</dbReference>
<dbReference type="InterPro" id="IPR020850">
    <property type="entry name" value="GED_dom"/>
</dbReference>
<dbReference type="PANTHER" id="PTHR11566:SF21">
    <property type="entry name" value="DYNAMIN RELATED PROTEIN 1, ISOFORM A"/>
    <property type="match status" value="1"/>
</dbReference>
<dbReference type="InterPro" id="IPR003130">
    <property type="entry name" value="GED"/>
</dbReference>
<dbReference type="GO" id="GO:0003924">
    <property type="term" value="F:GTPase activity"/>
    <property type="evidence" value="ECO:0007669"/>
    <property type="project" value="InterPro"/>
</dbReference>
<keyword evidence="2" id="KW-0342">GTP-binding</keyword>
<proteinExistence type="predicted"/>
<dbReference type="PROSITE" id="PS51388">
    <property type="entry name" value="GED"/>
    <property type="match status" value="1"/>
</dbReference>
<dbReference type="InterPro" id="IPR027417">
    <property type="entry name" value="P-loop_NTPase"/>
</dbReference>
<dbReference type="Pfam" id="PF01031">
    <property type="entry name" value="Dynamin_M"/>
    <property type="match status" value="1"/>
</dbReference>
<comment type="caution">
    <text evidence="5">The sequence shown here is derived from an EMBL/GenBank/DDBJ whole genome shotgun (WGS) entry which is preliminary data.</text>
</comment>
<dbReference type="HOGENOM" id="CLU_008964_4_1_1"/>
<keyword evidence="6" id="KW-1185">Reference proteome</keyword>
<dbReference type="PANTHER" id="PTHR11566">
    <property type="entry name" value="DYNAMIN"/>
    <property type="match status" value="1"/>
</dbReference>
<dbReference type="STRING" id="1432141.A0A015JJN4"/>
<dbReference type="CDD" id="cd08771">
    <property type="entry name" value="DLP_1"/>
    <property type="match status" value="1"/>
</dbReference>
<dbReference type="GO" id="GO:0048312">
    <property type="term" value="P:intracellular distribution of mitochondria"/>
    <property type="evidence" value="ECO:0007669"/>
    <property type="project" value="TreeGrafter"/>
</dbReference>
<dbReference type="GO" id="GO:0005525">
    <property type="term" value="F:GTP binding"/>
    <property type="evidence" value="ECO:0007669"/>
    <property type="project" value="InterPro"/>
</dbReference>
<evidence type="ECO:0000313" key="5">
    <source>
        <dbReference type="EMBL" id="EXX69677.1"/>
    </source>
</evidence>
<dbReference type="GO" id="GO:0008017">
    <property type="term" value="F:microtubule binding"/>
    <property type="evidence" value="ECO:0007669"/>
    <property type="project" value="TreeGrafter"/>
</dbReference>
<dbReference type="Pfam" id="PF02212">
    <property type="entry name" value="GED"/>
    <property type="match status" value="1"/>
</dbReference>
<keyword evidence="1" id="KW-0547">Nucleotide-binding</keyword>
<evidence type="ECO:0000313" key="6">
    <source>
        <dbReference type="Proteomes" id="UP000022910"/>
    </source>
</evidence>
<accession>A0A015JJN4</accession>
<dbReference type="Pfam" id="PF00350">
    <property type="entry name" value="Dynamin_N"/>
    <property type="match status" value="1"/>
</dbReference>
<name>A0A015JJN4_RHIIW</name>
<dbReference type="OrthoDB" id="5061070at2759"/>
<dbReference type="InterPro" id="IPR000375">
    <property type="entry name" value="Dynamin_stalk"/>
</dbReference>
<dbReference type="SUPFAM" id="SSF52540">
    <property type="entry name" value="P-loop containing nucleoside triphosphate hydrolases"/>
    <property type="match status" value="1"/>
</dbReference>
<dbReference type="Gene3D" id="1.20.120.1240">
    <property type="entry name" value="Dynamin, middle domain"/>
    <property type="match status" value="1"/>
</dbReference>
<organism evidence="5 6">
    <name type="scientific">Rhizophagus irregularis (strain DAOM 197198w)</name>
    <name type="common">Glomus intraradices</name>
    <dbReference type="NCBI Taxonomy" id="1432141"/>
    <lineage>
        <taxon>Eukaryota</taxon>
        <taxon>Fungi</taxon>
        <taxon>Fungi incertae sedis</taxon>
        <taxon>Mucoromycota</taxon>
        <taxon>Glomeromycotina</taxon>
        <taxon>Glomeromycetes</taxon>
        <taxon>Glomerales</taxon>
        <taxon>Glomeraceae</taxon>
        <taxon>Rhizophagus</taxon>
    </lineage>
</organism>
<protein>
    <submittedName>
        <fullName evidence="5">Vps1p</fullName>
    </submittedName>
</protein>
<dbReference type="PRINTS" id="PR00195">
    <property type="entry name" value="DYNAMIN"/>
</dbReference>
<dbReference type="GO" id="GO:0016559">
    <property type="term" value="P:peroxisome fission"/>
    <property type="evidence" value="ECO:0007669"/>
    <property type="project" value="TreeGrafter"/>
</dbReference>
<sequence>MSDFLPLTIGDSSYAKNAVKYIEILNKLRRMGAQSAVDLPTVVFCGNQSAGKSSLLEAISGIQLPRSDGTCTRCVMEIRLIKSSSEWSCQVSLRKEYDNFDEKLIRPEETKFGRIITHPNEVEIVARRAQKALLNPNCKPEDYFEWDFESLSYEEDADKNALKFTKNVVCLEIKGPNVPNLSLIDLPGIIRHVEKVEDERFIRLIEELVENYISKEKSIIVATISCKDEIDNQAIITLAKKADKQGLRTLGVLTKPDTIEEGTHDTWMKIMRGDAHRLALGYYVVRNPKPKELKEGITFKEARKNEKNFFDNEEPWRSFYIRDRLGVEHLQKKLSDLLIDAIKRTLPSIKKEIEDKLEKIREELEQVPEQLGENPRLELFRMIKKCANSIRDLISCSNDHTDLWQEINEELGKFKHNLCSTRPIFEIGDERFDTLKEFLKPINEDVIIAENNDELHIVKEIDVSDSVNKARGRLLPGFIPYSSVVSLIKKHQKRWKSPAFDCLHEINEIMTKHVNESADKIFSRFPALVGRIKFRAMEYLQECKQDTERHINFINDIEGNNFPFTLDEGSMNLSKAEYLKNIQEVIEKNNRSMLSRRVINGNQDTFEIMASAMSYFKIAFKRYADMISMTIIHAFIDNFAKDIEEKFLDACEPMEGEEDFEITELIKEDENISKRRDNLLETEKHLRSMLYSLVRFGC</sequence>
<dbReference type="GO" id="GO:0006897">
    <property type="term" value="P:endocytosis"/>
    <property type="evidence" value="ECO:0007669"/>
    <property type="project" value="TreeGrafter"/>
</dbReference>
<dbReference type="GO" id="GO:0000266">
    <property type="term" value="P:mitochondrial fission"/>
    <property type="evidence" value="ECO:0007669"/>
    <property type="project" value="TreeGrafter"/>
</dbReference>
<dbReference type="EMBL" id="JEMT01016794">
    <property type="protein sequence ID" value="EXX69677.1"/>
    <property type="molecule type" value="Genomic_DNA"/>
</dbReference>
<evidence type="ECO:0000259" key="3">
    <source>
        <dbReference type="PROSITE" id="PS51388"/>
    </source>
</evidence>
<evidence type="ECO:0000259" key="4">
    <source>
        <dbReference type="PROSITE" id="PS51718"/>
    </source>
</evidence>
<dbReference type="InterPro" id="IPR030381">
    <property type="entry name" value="G_DYNAMIN_dom"/>
</dbReference>
<gene>
    <name evidence="5" type="ORF">RirG_093940</name>
</gene>
<dbReference type="AlphaFoldDB" id="A0A015JJN4"/>
<feature type="domain" description="Dynamin-type G" evidence="4">
    <location>
        <begin position="36"/>
        <end position="347"/>
    </location>
</feature>
<dbReference type="InterPro" id="IPR045063">
    <property type="entry name" value="Dynamin_N"/>
</dbReference>
<dbReference type="Gene3D" id="3.40.50.300">
    <property type="entry name" value="P-loop containing nucleotide triphosphate hydrolases"/>
    <property type="match status" value="1"/>
</dbReference>
<dbReference type="Proteomes" id="UP000022910">
    <property type="component" value="Unassembled WGS sequence"/>
</dbReference>
<dbReference type="SMR" id="A0A015JJN4"/>
<dbReference type="InterPro" id="IPR022812">
    <property type="entry name" value="Dynamin"/>
</dbReference>
<dbReference type="InterPro" id="IPR001401">
    <property type="entry name" value="Dynamin_GTPase"/>
</dbReference>
<evidence type="ECO:0000256" key="2">
    <source>
        <dbReference type="ARBA" id="ARBA00023134"/>
    </source>
</evidence>
<dbReference type="OMA" id="TETWHIS"/>
<dbReference type="SMART" id="SM00053">
    <property type="entry name" value="DYNc"/>
    <property type="match status" value="1"/>
</dbReference>
<dbReference type="GO" id="GO:0005739">
    <property type="term" value="C:mitochondrion"/>
    <property type="evidence" value="ECO:0007669"/>
    <property type="project" value="TreeGrafter"/>
</dbReference>
<evidence type="ECO:0000256" key="1">
    <source>
        <dbReference type="ARBA" id="ARBA00022741"/>
    </source>
</evidence>
<reference evidence="5 6" key="1">
    <citation type="submission" date="2014-02" db="EMBL/GenBank/DDBJ databases">
        <title>Single nucleus genome sequencing reveals high similarity among nuclei of an endomycorrhizal fungus.</title>
        <authorList>
            <person name="Lin K."/>
            <person name="Geurts R."/>
            <person name="Zhang Z."/>
            <person name="Limpens E."/>
            <person name="Saunders D.G."/>
            <person name="Mu D."/>
            <person name="Pang E."/>
            <person name="Cao H."/>
            <person name="Cha H."/>
            <person name="Lin T."/>
            <person name="Zhou Q."/>
            <person name="Shang Y."/>
            <person name="Li Y."/>
            <person name="Ivanov S."/>
            <person name="Sharma T."/>
            <person name="Velzen R.V."/>
            <person name="Ruijter N.D."/>
            <person name="Aanen D.K."/>
            <person name="Win J."/>
            <person name="Kamoun S."/>
            <person name="Bisseling T."/>
            <person name="Huang S."/>
        </authorList>
    </citation>
    <scope>NUCLEOTIDE SEQUENCE [LARGE SCALE GENOMIC DNA]</scope>
    <source>
        <strain evidence="6">DAOM197198w</strain>
    </source>
</reference>